<dbReference type="EMBL" id="JAXOJX010000069">
    <property type="protein sequence ID" value="MDZ5460425.1"/>
    <property type="molecule type" value="Genomic_DNA"/>
</dbReference>
<evidence type="ECO:0000313" key="1">
    <source>
        <dbReference type="EMBL" id="MDZ5460425.1"/>
    </source>
</evidence>
<keyword evidence="2" id="KW-1185">Reference proteome</keyword>
<proteinExistence type="predicted"/>
<reference evidence="1 2" key="1">
    <citation type="submission" date="2023-11" db="EMBL/GenBank/DDBJ databases">
        <title>Draft genome of Azohydromonas lata strain H1 (DSM1123), a polyhydroxyalkanoate producer.</title>
        <authorList>
            <person name="Traversa D."/>
            <person name="D'Addabbo P."/>
            <person name="Pazzani C."/>
            <person name="Manzari C."/>
            <person name="Chiara M."/>
            <person name="Scrascia M."/>
        </authorList>
    </citation>
    <scope>NUCLEOTIDE SEQUENCE [LARGE SCALE GENOMIC DNA]</scope>
    <source>
        <strain evidence="1 2">H1</strain>
    </source>
</reference>
<gene>
    <name evidence="1" type="ORF">SM757_27975</name>
</gene>
<evidence type="ECO:0008006" key="3">
    <source>
        <dbReference type="Google" id="ProtNLM"/>
    </source>
</evidence>
<protein>
    <recommendedName>
        <fullName evidence="3">Lipoprotein</fullName>
    </recommendedName>
</protein>
<comment type="caution">
    <text evidence="1">The sequence shown here is derived from an EMBL/GenBank/DDBJ whole genome shotgun (WGS) entry which is preliminary data.</text>
</comment>
<dbReference type="Proteomes" id="UP001293718">
    <property type="component" value="Unassembled WGS sequence"/>
</dbReference>
<sequence>MPYRSDVRLPFVSSARATPSRPGAGRFGALSLLLAATLAAGCASKPVPPMPLESLEDVGRKIAERPCENPDHIDTRPQPNLHDPKVTDEVIETHCPGWVVTVYVANGTQPPKLLPASVQLTVKHPRLPQDLQVGSSAAQVLARLGPPTVRDPAALAYRLGWDRPDGDVLRFILRQGQVAAIEWAWYVD</sequence>
<dbReference type="RefSeq" id="WP_322467880.1">
    <property type="nucleotide sequence ID" value="NZ_JAXOJX010000069.1"/>
</dbReference>
<name>A0ABU5INF8_9BURK</name>
<evidence type="ECO:0000313" key="2">
    <source>
        <dbReference type="Proteomes" id="UP001293718"/>
    </source>
</evidence>
<organism evidence="1 2">
    <name type="scientific">Azohydromonas lata</name>
    <dbReference type="NCBI Taxonomy" id="45677"/>
    <lineage>
        <taxon>Bacteria</taxon>
        <taxon>Pseudomonadati</taxon>
        <taxon>Pseudomonadota</taxon>
        <taxon>Betaproteobacteria</taxon>
        <taxon>Burkholderiales</taxon>
        <taxon>Sphaerotilaceae</taxon>
        <taxon>Azohydromonas</taxon>
    </lineage>
</organism>
<accession>A0ABU5INF8</accession>